<sequence length="43" mass="4451">MGDLDGQALRRIVDVLDGQVHAGDLGRAESCQRAGLGEDGADL</sequence>
<gene>
    <name evidence="1" type="ORF">SDC9_179130</name>
</gene>
<accession>A0A645GZJ7</accession>
<organism evidence="1">
    <name type="scientific">bioreactor metagenome</name>
    <dbReference type="NCBI Taxonomy" id="1076179"/>
    <lineage>
        <taxon>unclassified sequences</taxon>
        <taxon>metagenomes</taxon>
        <taxon>ecological metagenomes</taxon>
    </lineage>
</organism>
<name>A0A645GZJ7_9ZZZZ</name>
<protein>
    <submittedName>
        <fullName evidence="1">Uncharacterized protein</fullName>
    </submittedName>
</protein>
<comment type="caution">
    <text evidence="1">The sequence shown here is derived from an EMBL/GenBank/DDBJ whole genome shotgun (WGS) entry which is preliminary data.</text>
</comment>
<reference evidence="1" key="1">
    <citation type="submission" date="2019-08" db="EMBL/GenBank/DDBJ databases">
        <authorList>
            <person name="Kucharzyk K."/>
            <person name="Murdoch R.W."/>
            <person name="Higgins S."/>
            <person name="Loffler F."/>
        </authorList>
    </citation>
    <scope>NUCLEOTIDE SEQUENCE</scope>
</reference>
<dbReference type="EMBL" id="VSSQ01083282">
    <property type="protein sequence ID" value="MPN31656.1"/>
    <property type="molecule type" value="Genomic_DNA"/>
</dbReference>
<evidence type="ECO:0000313" key="1">
    <source>
        <dbReference type="EMBL" id="MPN31656.1"/>
    </source>
</evidence>
<proteinExistence type="predicted"/>
<dbReference type="AlphaFoldDB" id="A0A645GZJ7"/>